<keyword evidence="7 10" id="KW-0472">Membrane</keyword>
<evidence type="ECO:0000256" key="2">
    <source>
        <dbReference type="ARBA" id="ARBA00011085"/>
    </source>
</evidence>
<dbReference type="PANTHER" id="PTHR28097:SF1">
    <property type="entry name" value="PHEROMONE A FACTOR RECEPTOR"/>
    <property type="match status" value="1"/>
</dbReference>
<dbReference type="GO" id="GO:0000750">
    <property type="term" value="P:pheromone-dependent signal transduction involved in conjugation with cellular fusion"/>
    <property type="evidence" value="ECO:0007669"/>
    <property type="project" value="TreeGrafter"/>
</dbReference>
<dbReference type="EMBL" id="BQKY01000015">
    <property type="protein sequence ID" value="GJN93881.1"/>
    <property type="molecule type" value="Genomic_DNA"/>
</dbReference>
<evidence type="ECO:0000256" key="1">
    <source>
        <dbReference type="ARBA" id="ARBA00004141"/>
    </source>
</evidence>
<evidence type="ECO:0000313" key="12">
    <source>
        <dbReference type="Proteomes" id="UP001342314"/>
    </source>
</evidence>
<name>A0AAV5GWL8_9BASI</name>
<evidence type="ECO:0000256" key="5">
    <source>
        <dbReference type="ARBA" id="ARBA00022989"/>
    </source>
</evidence>
<comment type="subcellular location">
    <subcellularLocation>
        <location evidence="1">Membrane</location>
        <topology evidence="1">Multi-pass membrane protein</topology>
    </subcellularLocation>
</comment>
<keyword evidence="6" id="KW-0297">G-protein coupled receptor</keyword>
<protein>
    <submittedName>
        <fullName evidence="11">Uncharacterized protein</fullName>
    </submittedName>
</protein>
<keyword evidence="4 10" id="KW-0812">Transmembrane</keyword>
<evidence type="ECO:0000313" key="11">
    <source>
        <dbReference type="EMBL" id="GJN93881.1"/>
    </source>
</evidence>
<keyword evidence="9" id="KW-0807">Transducer</keyword>
<proteinExistence type="inferred from homology"/>
<feature type="transmembrane region" description="Helical" evidence="10">
    <location>
        <begin position="56"/>
        <end position="76"/>
    </location>
</feature>
<dbReference type="GO" id="GO:0004932">
    <property type="term" value="F:mating-type factor pheromone receptor activity"/>
    <property type="evidence" value="ECO:0007669"/>
    <property type="project" value="InterPro"/>
</dbReference>
<keyword evidence="3" id="KW-0589">Pheromone response</keyword>
<dbReference type="Pfam" id="PF02076">
    <property type="entry name" value="STE3"/>
    <property type="match status" value="1"/>
</dbReference>
<gene>
    <name evidence="11" type="ORF">Rhopal_006940-T1</name>
</gene>
<evidence type="ECO:0000256" key="10">
    <source>
        <dbReference type="SAM" id="Phobius"/>
    </source>
</evidence>
<dbReference type="InterPro" id="IPR001499">
    <property type="entry name" value="GPCR_STE3"/>
</dbReference>
<evidence type="ECO:0000256" key="7">
    <source>
        <dbReference type="ARBA" id="ARBA00023136"/>
    </source>
</evidence>
<dbReference type="GO" id="GO:0005886">
    <property type="term" value="C:plasma membrane"/>
    <property type="evidence" value="ECO:0007669"/>
    <property type="project" value="TreeGrafter"/>
</dbReference>
<organism evidence="11 12">
    <name type="scientific">Rhodotorula paludigena</name>
    <dbReference type="NCBI Taxonomy" id="86838"/>
    <lineage>
        <taxon>Eukaryota</taxon>
        <taxon>Fungi</taxon>
        <taxon>Dikarya</taxon>
        <taxon>Basidiomycota</taxon>
        <taxon>Pucciniomycotina</taxon>
        <taxon>Microbotryomycetes</taxon>
        <taxon>Sporidiobolales</taxon>
        <taxon>Sporidiobolaceae</taxon>
        <taxon>Rhodotorula</taxon>
    </lineage>
</organism>
<dbReference type="AlphaFoldDB" id="A0AAV5GWL8"/>
<reference evidence="11 12" key="1">
    <citation type="submission" date="2021-12" db="EMBL/GenBank/DDBJ databases">
        <title>High titer production of polyol ester of fatty acids by Rhodotorula paludigena BS15 towards product separation-free biomass refinery.</title>
        <authorList>
            <person name="Mano J."/>
            <person name="Ono H."/>
            <person name="Tanaka T."/>
            <person name="Naito K."/>
            <person name="Sushida H."/>
            <person name="Ike M."/>
            <person name="Tokuyasu K."/>
            <person name="Kitaoka M."/>
        </authorList>
    </citation>
    <scope>NUCLEOTIDE SEQUENCE [LARGE SCALE GENOMIC DNA]</scope>
    <source>
        <strain evidence="11 12">BS15</strain>
    </source>
</reference>
<evidence type="ECO:0000256" key="6">
    <source>
        <dbReference type="ARBA" id="ARBA00023040"/>
    </source>
</evidence>
<comment type="caution">
    <text evidence="11">The sequence shown here is derived from an EMBL/GenBank/DDBJ whole genome shotgun (WGS) entry which is preliminary data.</text>
</comment>
<accession>A0AAV5GWL8</accession>
<evidence type="ECO:0000256" key="4">
    <source>
        <dbReference type="ARBA" id="ARBA00022692"/>
    </source>
</evidence>
<keyword evidence="5 10" id="KW-1133">Transmembrane helix</keyword>
<dbReference type="Proteomes" id="UP001342314">
    <property type="component" value="Unassembled WGS sequence"/>
</dbReference>
<keyword evidence="12" id="KW-1185">Reference proteome</keyword>
<dbReference type="PANTHER" id="PTHR28097">
    <property type="entry name" value="PHEROMONE A FACTOR RECEPTOR"/>
    <property type="match status" value="1"/>
</dbReference>
<sequence>MSYLCVGVPLALWSAVVNVQTSGRYYDYSWSYTHSAWKAHPVTYSETPAVADFSSWGNVIVGFIFFAAFGFGNEAVTAYKRLRWHRLFSKFSGTALDKTSAPAFDISREVGVRHGIKVVVEEEQNIV</sequence>
<evidence type="ECO:0000256" key="9">
    <source>
        <dbReference type="ARBA" id="ARBA00023224"/>
    </source>
</evidence>
<keyword evidence="8" id="KW-0675">Receptor</keyword>
<evidence type="ECO:0000256" key="8">
    <source>
        <dbReference type="ARBA" id="ARBA00023170"/>
    </source>
</evidence>
<evidence type="ECO:0000256" key="3">
    <source>
        <dbReference type="ARBA" id="ARBA00022507"/>
    </source>
</evidence>
<comment type="similarity">
    <text evidence="2">Belongs to the G-protein coupled receptor 4 family.</text>
</comment>